<dbReference type="RefSeq" id="WP_386190676.1">
    <property type="nucleotide sequence ID" value="NZ_JBHSBC010000020.1"/>
</dbReference>
<protein>
    <submittedName>
        <fullName evidence="3">GNAT family N-acetyltransferase</fullName>
        <ecNumber evidence="3">2.3.-.-</ecNumber>
    </submittedName>
</protein>
<evidence type="ECO:0000259" key="2">
    <source>
        <dbReference type="PROSITE" id="PS51186"/>
    </source>
</evidence>
<reference evidence="4" key="1">
    <citation type="journal article" date="2019" name="Int. J. Syst. Evol. Microbiol.">
        <title>The Global Catalogue of Microorganisms (GCM) 10K type strain sequencing project: providing services to taxonomists for standard genome sequencing and annotation.</title>
        <authorList>
            <consortium name="The Broad Institute Genomics Platform"/>
            <consortium name="The Broad Institute Genome Sequencing Center for Infectious Disease"/>
            <person name="Wu L."/>
            <person name="Ma J."/>
        </authorList>
    </citation>
    <scope>NUCLEOTIDE SEQUENCE [LARGE SCALE GENOMIC DNA]</scope>
    <source>
        <strain evidence="4">TBRC 7912</strain>
    </source>
</reference>
<name>A0ABV8F465_9ACTN</name>
<accession>A0ABV8F465</accession>
<gene>
    <name evidence="3" type="ORF">ACFOYY_20030</name>
</gene>
<sequence length="199" mass="20487">MLRTQGVLAGTVVEIRSAGPGDGERIRHFLAELSPRTRHLRFLTAVDEDMAGRLLAETGRGDVLLAVAGEKVVGHAVGARAGAEVEIAVVVADAWQGRGIGSRLVRRLLRRASVNGARTVNMDVLGDNHRVLAMIRGLWPGAVTRTSQGSVEVNAPVEPALGGGVAPGGGGERSVIIGGESGGRTPFAEQGSVGAPLTP</sequence>
<evidence type="ECO:0000256" key="1">
    <source>
        <dbReference type="SAM" id="MobiDB-lite"/>
    </source>
</evidence>
<dbReference type="InterPro" id="IPR000182">
    <property type="entry name" value="GNAT_dom"/>
</dbReference>
<dbReference type="PROSITE" id="PS51186">
    <property type="entry name" value="GNAT"/>
    <property type="match status" value="1"/>
</dbReference>
<keyword evidence="3" id="KW-0808">Transferase</keyword>
<feature type="domain" description="N-acetyltransferase" evidence="2">
    <location>
        <begin position="13"/>
        <end position="158"/>
    </location>
</feature>
<dbReference type="SUPFAM" id="SSF55729">
    <property type="entry name" value="Acyl-CoA N-acyltransferases (Nat)"/>
    <property type="match status" value="1"/>
</dbReference>
<evidence type="ECO:0000313" key="3">
    <source>
        <dbReference type="EMBL" id="MFC3982445.1"/>
    </source>
</evidence>
<evidence type="ECO:0000313" key="4">
    <source>
        <dbReference type="Proteomes" id="UP001595698"/>
    </source>
</evidence>
<dbReference type="EC" id="2.3.-.-" evidence="3"/>
<dbReference type="Proteomes" id="UP001595698">
    <property type="component" value="Unassembled WGS sequence"/>
</dbReference>
<proteinExistence type="predicted"/>
<dbReference type="GO" id="GO:0016746">
    <property type="term" value="F:acyltransferase activity"/>
    <property type="evidence" value="ECO:0007669"/>
    <property type="project" value="UniProtKB-KW"/>
</dbReference>
<organism evidence="3 4">
    <name type="scientific">Streptosporangium jomthongense</name>
    <dbReference type="NCBI Taxonomy" id="1193683"/>
    <lineage>
        <taxon>Bacteria</taxon>
        <taxon>Bacillati</taxon>
        <taxon>Actinomycetota</taxon>
        <taxon>Actinomycetes</taxon>
        <taxon>Streptosporangiales</taxon>
        <taxon>Streptosporangiaceae</taxon>
        <taxon>Streptosporangium</taxon>
    </lineage>
</organism>
<dbReference type="InterPro" id="IPR016181">
    <property type="entry name" value="Acyl_CoA_acyltransferase"/>
</dbReference>
<dbReference type="Gene3D" id="3.40.630.30">
    <property type="match status" value="1"/>
</dbReference>
<keyword evidence="4" id="KW-1185">Reference proteome</keyword>
<comment type="caution">
    <text evidence="3">The sequence shown here is derived from an EMBL/GenBank/DDBJ whole genome shotgun (WGS) entry which is preliminary data.</text>
</comment>
<feature type="region of interest" description="Disordered" evidence="1">
    <location>
        <begin position="178"/>
        <end position="199"/>
    </location>
</feature>
<dbReference type="Pfam" id="PF00583">
    <property type="entry name" value="Acetyltransf_1"/>
    <property type="match status" value="1"/>
</dbReference>
<keyword evidence="3" id="KW-0012">Acyltransferase</keyword>
<dbReference type="EMBL" id="JBHSBC010000020">
    <property type="protein sequence ID" value="MFC3982445.1"/>
    <property type="molecule type" value="Genomic_DNA"/>
</dbReference>